<proteinExistence type="predicted"/>
<protein>
    <recommendedName>
        <fullName evidence="4">Tropomyosin</fullName>
    </recommendedName>
</protein>
<dbReference type="SUPFAM" id="SSF57997">
    <property type="entry name" value="Tropomyosin"/>
    <property type="match status" value="1"/>
</dbReference>
<name>A0A317SJA9_9PEZI</name>
<accession>A0A317SJA9</accession>
<sequence length="133" mass="14895">MAVPVQRVLSKQLCALERRTGVLETLLSTTEQVESMLREELTATEEEVAVEKERVEVAENRVAVAEKRVASATKEKEEVRLKVAAAEREMELAVQDGKGAAGVADELTGEFWSVREQNKKLQEIIGELRQKME</sequence>
<keyword evidence="3" id="KW-1185">Reference proteome</keyword>
<evidence type="ECO:0000313" key="3">
    <source>
        <dbReference type="Proteomes" id="UP000246991"/>
    </source>
</evidence>
<dbReference type="AlphaFoldDB" id="A0A317SJA9"/>
<dbReference type="EMBL" id="PYWC01000061">
    <property type="protein sequence ID" value="PWW74473.1"/>
    <property type="molecule type" value="Genomic_DNA"/>
</dbReference>
<evidence type="ECO:0008006" key="4">
    <source>
        <dbReference type="Google" id="ProtNLM"/>
    </source>
</evidence>
<evidence type="ECO:0000313" key="2">
    <source>
        <dbReference type="EMBL" id="PWW74473.1"/>
    </source>
</evidence>
<gene>
    <name evidence="2" type="ORF">C7212DRAFT_346132</name>
</gene>
<dbReference type="Proteomes" id="UP000246991">
    <property type="component" value="Unassembled WGS sequence"/>
</dbReference>
<feature type="coiled-coil region" evidence="1">
    <location>
        <begin position="41"/>
        <end position="96"/>
    </location>
</feature>
<organism evidence="2 3">
    <name type="scientific">Tuber magnatum</name>
    <name type="common">white Piedmont truffle</name>
    <dbReference type="NCBI Taxonomy" id="42249"/>
    <lineage>
        <taxon>Eukaryota</taxon>
        <taxon>Fungi</taxon>
        <taxon>Dikarya</taxon>
        <taxon>Ascomycota</taxon>
        <taxon>Pezizomycotina</taxon>
        <taxon>Pezizomycetes</taxon>
        <taxon>Pezizales</taxon>
        <taxon>Tuberaceae</taxon>
        <taxon>Tuber</taxon>
    </lineage>
</organism>
<keyword evidence="1" id="KW-0175">Coiled coil</keyword>
<evidence type="ECO:0000256" key="1">
    <source>
        <dbReference type="SAM" id="Coils"/>
    </source>
</evidence>
<comment type="caution">
    <text evidence="2">The sequence shown here is derived from an EMBL/GenBank/DDBJ whole genome shotgun (WGS) entry which is preliminary data.</text>
</comment>
<reference evidence="2 3" key="1">
    <citation type="submission" date="2018-03" db="EMBL/GenBank/DDBJ databases">
        <title>Genomes of Pezizomycetes fungi and the evolution of truffles.</title>
        <authorList>
            <person name="Murat C."/>
            <person name="Payen T."/>
            <person name="Noel B."/>
            <person name="Kuo A."/>
            <person name="Martin F.M."/>
        </authorList>
    </citation>
    <scope>NUCLEOTIDE SEQUENCE [LARGE SCALE GENOMIC DNA]</scope>
    <source>
        <strain evidence="2">091103-1</strain>
    </source>
</reference>